<dbReference type="Proteomes" id="UP000095192">
    <property type="component" value="Unassembled WGS sequence"/>
</dbReference>
<dbReference type="VEuPathDB" id="ToxoDB:cyc_06649"/>
<evidence type="ECO:0000313" key="2">
    <source>
        <dbReference type="Proteomes" id="UP000095192"/>
    </source>
</evidence>
<dbReference type="InParanoid" id="A0A1D3D447"/>
<name>A0A1D3D447_9EIME</name>
<organism evidence="1 2">
    <name type="scientific">Cyclospora cayetanensis</name>
    <dbReference type="NCBI Taxonomy" id="88456"/>
    <lineage>
        <taxon>Eukaryota</taxon>
        <taxon>Sar</taxon>
        <taxon>Alveolata</taxon>
        <taxon>Apicomplexa</taxon>
        <taxon>Conoidasida</taxon>
        <taxon>Coccidia</taxon>
        <taxon>Eucoccidiorida</taxon>
        <taxon>Eimeriorina</taxon>
        <taxon>Eimeriidae</taxon>
        <taxon>Cyclospora</taxon>
    </lineage>
</organism>
<proteinExistence type="predicted"/>
<comment type="caution">
    <text evidence="1">The sequence shown here is derived from an EMBL/GenBank/DDBJ whole genome shotgun (WGS) entry which is preliminary data.</text>
</comment>
<evidence type="ECO:0000313" key="1">
    <source>
        <dbReference type="EMBL" id="OEH78229.1"/>
    </source>
</evidence>
<protein>
    <submittedName>
        <fullName evidence="1">Uncharacterized protein</fullName>
    </submittedName>
</protein>
<dbReference type="AlphaFoldDB" id="A0A1D3D447"/>
<gene>
    <name evidence="1" type="ORF">cyc_06649</name>
</gene>
<accession>A0A1D3D447</accession>
<keyword evidence="2" id="KW-1185">Reference proteome</keyword>
<reference evidence="1 2" key="1">
    <citation type="journal article" date="2016" name="BMC Genomics">
        <title>Comparative genomics reveals Cyclospora cayetanensis possesses coccidia-like metabolism and invasion components but unique surface antigens.</title>
        <authorList>
            <person name="Liu S."/>
            <person name="Wang L."/>
            <person name="Zheng H."/>
            <person name="Xu Z."/>
            <person name="Roellig D.M."/>
            <person name="Li N."/>
            <person name="Frace M.A."/>
            <person name="Tang K."/>
            <person name="Arrowood M.J."/>
            <person name="Moss D.M."/>
            <person name="Zhang L."/>
            <person name="Feng Y."/>
            <person name="Xiao L."/>
        </authorList>
    </citation>
    <scope>NUCLEOTIDE SEQUENCE [LARGE SCALE GENOMIC DNA]</scope>
    <source>
        <strain evidence="1 2">CHN_HEN01</strain>
    </source>
</reference>
<dbReference type="EMBL" id="JROU02000812">
    <property type="protein sequence ID" value="OEH78229.1"/>
    <property type="molecule type" value="Genomic_DNA"/>
</dbReference>
<sequence>MPANGCRRKGKAYLGGKEVGGKFQGSSRCIHWGIEQRLERRLNGKPLTRLTGKQAAEVVPPAVACASATLLASSRRVRSVFDTHPDYLVSMKFAVFFRAFRIYCTSGSACVAARRSRGSSRMTK</sequence>